<feature type="region of interest" description="Disordered" evidence="10">
    <location>
        <begin position="632"/>
        <end position="661"/>
    </location>
</feature>
<dbReference type="GO" id="GO:0008312">
    <property type="term" value="F:7S RNA binding"/>
    <property type="evidence" value="ECO:0007669"/>
    <property type="project" value="InterPro"/>
</dbReference>
<evidence type="ECO:0000256" key="1">
    <source>
        <dbReference type="ARBA" id="ARBA00004496"/>
    </source>
</evidence>
<keyword evidence="5" id="KW-0694">RNA-binding</keyword>
<evidence type="ECO:0000256" key="8">
    <source>
        <dbReference type="ARBA" id="ARBA00023274"/>
    </source>
</evidence>
<keyword evidence="4" id="KW-0963">Cytoplasm</keyword>
<accession>A0A0L0NG08</accession>
<name>A0A0L0NG08_TOLOC</name>
<protein>
    <recommendedName>
        <fullName evidence="9">Signal recognition particle subunit SRP68</fullName>
    </recommendedName>
</protein>
<dbReference type="Proteomes" id="UP000036947">
    <property type="component" value="Unassembled WGS sequence"/>
</dbReference>
<dbReference type="CDD" id="cd15481">
    <property type="entry name" value="SRP68-RBD"/>
    <property type="match status" value="1"/>
</dbReference>
<keyword evidence="12" id="KW-1185">Reference proteome</keyword>
<dbReference type="OrthoDB" id="10255118at2759"/>
<comment type="caution">
    <text evidence="11">The sequence shown here is derived from an EMBL/GenBank/DDBJ whole genome shotgun (WGS) entry which is preliminary data.</text>
</comment>
<evidence type="ECO:0000256" key="2">
    <source>
        <dbReference type="ARBA" id="ARBA00004604"/>
    </source>
</evidence>
<sequence length="661" mass="71994">GACAPPIPASARPRSHIVVACGPPRPDQHCLASSTVPGKPTVTMDITSFVVQGRDQALLYGDYSTYRTQLAKRLLNSRKKLGIATKNRGKFHKMDKVTAADVGGSHEYVNLLLLTSERAWAQAMSIKSAHTTGQKGIAGRTRSHIVSRLDKAARTAQDLVDVLSETDASGASSHDVLEAKAYAALIRGAMQFEKHSWEPCLQSYAITRVIYSALATAGKGDLFKDLLSETIDPSIRYAAYQLKTPRTVPIPTIARKAFPRTDGTLAQEINKADPTILAEGDAASEAGASVAENAPRTLTWRSREVQIEDAQISLAWASVDGAKSRLAETLAGSEDREPYQVAAAYDEILTATQDAVDATKQAIDELKGEGVAQSDPRMQRLQITRTAVNYEMIRWRIGRNRVLTGRQDGAPEEYGSLRRKKRTKAALTAAMKERELPTSRKLAKLKEKLALYDGTLQNLQSIKELPGVAADEGLATKLDAFQAYFESLTYLSIARSHAIIGSVANALALINRSVKLCKDSTSKLPQSKDATSTFPLNIEVTREAVDSLGQLLNGELQRHRAIVHIVNLRKDGKDGAGNGAKEVPLIERLHDYPAHGVDLDNLVEFPPKMGLIPMKPIFLDVAWNYIDYPGKTPPGTPPATAREPAEEPAPQPKRGWFGFGR</sequence>
<reference evidence="11 12" key="1">
    <citation type="journal article" date="2015" name="BMC Genomics">
        <title>The genome of the truffle-parasite Tolypocladium ophioglossoides and the evolution of antifungal peptaibiotics.</title>
        <authorList>
            <person name="Quandt C.A."/>
            <person name="Bushley K.E."/>
            <person name="Spatafora J.W."/>
        </authorList>
    </citation>
    <scope>NUCLEOTIDE SEQUENCE [LARGE SCALE GENOMIC DNA]</scope>
    <source>
        <strain evidence="11 12">CBS 100239</strain>
    </source>
</reference>
<evidence type="ECO:0000256" key="10">
    <source>
        <dbReference type="SAM" id="MobiDB-lite"/>
    </source>
</evidence>
<gene>
    <name evidence="11" type="ORF">TOPH_02261</name>
</gene>
<dbReference type="InterPro" id="IPR038253">
    <property type="entry name" value="SRP68_N_sf"/>
</dbReference>
<evidence type="ECO:0000256" key="5">
    <source>
        <dbReference type="ARBA" id="ARBA00022884"/>
    </source>
</evidence>
<evidence type="ECO:0000313" key="12">
    <source>
        <dbReference type="Proteomes" id="UP000036947"/>
    </source>
</evidence>
<dbReference type="InterPro" id="IPR034652">
    <property type="entry name" value="SRP68-RBD"/>
</dbReference>
<keyword evidence="7" id="KW-0539">Nucleus</keyword>
<feature type="non-terminal residue" evidence="11">
    <location>
        <position position="1"/>
    </location>
</feature>
<evidence type="ECO:0000313" key="11">
    <source>
        <dbReference type="EMBL" id="KND92984.1"/>
    </source>
</evidence>
<comment type="subcellular location">
    <subcellularLocation>
        <location evidence="1">Cytoplasm</location>
    </subcellularLocation>
    <subcellularLocation>
        <location evidence="2">Nucleus</location>
        <location evidence="2">Nucleolus</location>
    </subcellularLocation>
</comment>
<dbReference type="PANTHER" id="PTHR12860">
    <property type="entry name" value="SIGNAL RECOGNITION PARTICLE 68 KDA PROTEIN"/>
    <property type="match status" value="1"/>
</dbReference>
<keyword evidence="8" id="KW-0687">Ribonucleoprotein</keyword>
<dbReference type="GO" id="GO:0030942">
    <property type="term" value="F:endoplasmic reticulum signal peptide binding"/>
    <property type="evidence" value="ECO:0007669"/>
    <property type="project" value="InterPro"/>
</dbReference>
<dbReference type="STRING" id="1163406.A0A0L0NG08"/>
<keyword evidence="6" id="KW-0733">Signal recognition particle</keyword>
<dbReference type="GO" id="GO:0006614">
    <property type="term" value="P:SRP-dependent cotranslational protein targeting to membrane"/>
    <property type="evidence" value="ECO:0007669"/>
    <property type="project" value="InterPro"/>
</dbReference>
<dbReference type="EMBL" id="LFRF01000004">
    <property type="protein sequence ID" value="KND92984.1"/>
    <property type="molecule type" value="Genomic_DNA"/>
</dbReference>
<dbReference type="GO" id="GO:0005786">
    <property type="term" value="C:signal recognition particle, endoplasmic reticulum targeting"/>
    <property type="evidence" value="ECO:0007669"/>
    <property type="project" value="UniProtKB-KW"/>
</dbReference>
<comment type="similarity">
    <text evidence="3">Belongs to the SRP68 family.</text>
</comment>
<dbReference type="GO" id="GO:0005047">
    <property type="term" value="F:signal recognition particle binding"/>
    <property type="evidence" value="ECO:0007669"/>
    <property type="project" value="InterPro"/>
</dbReference>
<dbReference type="InterPro" id="IPR026258">
    <property type="entry name" value="SRP68"/>
</dbReference>
<evidence type="ECO:0000256" key="7">
    <source>
        <dbReference type="ARBA" id="ARBA00023242"/>
    </source>
</evidence>
<evidence type="ECO:0000256" key="6">
    <source>
        <dbReference type="ARBA" id="ARBA00023135"/>
    </source>
</evidence>
<evidence type="ECO:0000256" key="9">
    <source>
        <dbReference type="ARBA" id="ARBA00029498"/>
    </source>
</evidence>
<dbReference type="AlphaFoldDB" id="A0A0L0NG08"/>
<dbReference type="Pfam" id="PF16969">
    <property type="entry name" value="SRP68"/>
    <property type="match status" value="1"/>
</dbReference>
<dbReference type="GO" id="GO:0005730">
    <property type="term" value="C:nucleolus"/>
    <property type="evidence" value="ECO:0007669"/>
    <property type="project" value="UniProtKB-SubCell"/>
</dbReference>
<proteinExistence type="inferred from homology"/>
<dbReference type="Gene3D" id="1.10.3450.40">
    <property type="entry name" value="Signal recognition particle, SRP68 subunit, RNA-binding domain"/>
    <property type="match status" value="1"/>
</dbReference>
<organism evidence="11 12">
    <name type="scientific">Tolypocladium ophioglossoides (strain CBS 100239)</name>
    <name type="common">Snaketongue truffleclub</name>
    <name type="synonym">Elaphocordyceps ophioglossoides</name>
    <dbReference type="NCBI Taxonomy" id="1163406"/>
    <lineage>
        <taxon>Eukaryota</taxon>
        <taxon>Fungi</taxon>
        <taxon>Dikarya</taxon>
        <taxon>Ascomycota</taxon>
        <taxon>Pezizomycotina</taxon>
        <taxon>Sordariomycetes</taxon>
        <taxon>Hypocreomycetidae</taxon>
        <taxon>Hypocreales</taxon>
        <taxon>Ophiocordycipitaceae</taxon>
        <taxon>Tolypocladium</taxon>
    </lineage>
</organism>
<evidence type="ECO:0000256" key="3">
    <source>
        <dbReference type="ARBA" id="ARBA00009352"/>
    </source>
</evidence>
<evidence type="ECO:0000256" key="4">
    <source>
        <dbReference type="ARBA" id="ARBA00022490"/>
    </source>
</evidence>
<dbReference type="PANTHER" id="PTHR12860:SF0">
    <property type="entry name" value="SIGNAL RECOGNITION PARTICLE SUBUNIT SRP68"/>
    <property type="match status" value="1"/>
</dbReference>
<dbReference type="PIRSF" id="PIRSF038995">
    <property type="entry name" value="SRP68"/>
    <property type="match status" value="1"/>
</dbReference>